<dbReference type="GO" id="GO:0004672">
    <property type="term" value="F:protein kinase activity"/>
    <property type="evidence" value="ECO:0007669"/>
    <property type="project" value="InterPro"/>
</dbReference>
<dbReference type="AlphaFoldDB" id="M8C6B2"/>
<dbReference type="SUPFAM" id="SSF56112">
    <property type="entry name" value="Protein kinase-like (PK-like)"/>
    <property type="match status" value="2"/>
</dbReference>
<dbReference type="InterPro" id="IPR017441">
    <property type="entry name" value="Protein_kinase_ATP_BS"/>
</dbReference>
<accession>M8C6B2</accession>
<evidence type="ECO:0000259" key="1">
    <source>
        <dbReference type="PROSITE" id="PS50011"/>
    </source>
</evidence>
<dbReference type="PROSITE" id="PS00107">
    <property type="entry name" value="PROTEIN_KINASE_ATP"/>
    <property type="match status" value="1"/>
</dbReference>
<dbReference type="PANTHER" id="PTHR45707">
    <property type="entry name" value="C2 CALCIUM/LIPID-BINDING PLANT PHOSPHORIBOSYLTRANSFERASE FAMILY PROTEIN"/>
    <property type="match status" value="1"/>
</dbReference>
<organism evidence="2">
    <name type="scientific">Aegilops tauschii</name>
    <name type="common">Tausch's goatgrass</name>
    <name type="synonym">Aegilops squarrosa</name>
    <dbReference type="NCBI Taxonomy" id="37682"/>
    <lineage>
        <taxon>Eukaryota</taxon>
        <taxon>Viridiplantae</taxon>
        <taxon>Streptophyta</taxon>
        <taxon>Embryophyta</taxon>
        <taxon>Tracheophyta</taxon>
        <taxon>Spermatophyta</taxon>
        <taxon>Magnoliopsida</taxon>
        <taxon>Liliopsida</taxon>
        <taxon>Poales</taxon>
        <taxon>Poaceae</taxon>
        <taxon>BOP clade</taxon>
        <taxon>Pooideae</taxon>
        <taxon>Triticodae</taxon>
        <taxon>Triticeae</taxon>
        <taxon>Triticinae</taxon>
        <taxon>Aegilops</taxon>
    </lineage>
</organism>
<dbReference type="FunFam" id="3.30.200.20:FF:000465">
    <property type="entry name" value="Cysteine-rich receptor-like protein kinase 6"/>
    <property type="match status" value="1"/>
</dbReference>
<sequence>MDSTCFRLHQLEAITNNFSEDQIVGRGGRGDVYKAVLNGEEIAVKRLHSMQGLDDKDFRNELRKLNKIRHKNIIRLIGYCHDTHKKCMEYEGELVLASIQERLLCFEYMQGGSLEKHIGDESSVLDWTTCYKIIQGTCEGLNHLHNGQEKPIFHLDLKPSHILLDNNMTPKITYFGLATCVASTEEEYQTETMRGTFGYMPPEYIDKCIVSNKFDVFSLGSTIIAVMAGNMGYRRYVQVSPSPTKFIELVRKNIYIFHEHIRLLPILLVYFCTLSWCTVIIREINYPNFACRKRRPCIEHIVRELEELEADIKRITSQPPDESKDSILQMGSNPYHLQLQHLKDITDNFSDARRLGSGGFGVVYKGVLRNGNMVAVKKLVLSTLKSQKQFENEGDLLMTLNHPNIVRLLGYCYETELIYRPYEDKFVFAQDTKHLLCLEYMPNGSLDNYISGLGTLEDSVPRDIKPLIPHLW</sequence>
<feature type="domain" description="Protein kinase" evidence="1">
    <location>
        <begin position="18"/>
        <end position="336"/>
    </location>
</feature>
<dbReference type="ExpressionAtlas" id="M8C6B2">
    <property type="expression patterns" value="baseline"/>
</dbReference>
<dbReference type="Gene3D" id="3.30.200.20">
    <property type="entry name" value="Phosphorylase Kinase, domain 1"/>
    <property type="match status" value="2"/>
</dbReference>
<dbReference type="PANTHER" id="PTHR45707:SF46">
    <property type="entry name" value="PROTEIN KINASE DOMAIN-CONTAINING PROTEIN"/>
    <property type="match status" value="1"/>
</dbReference>
<dbReference type="EnsemblPlants" id="EMT22572">
    <property type="protein sequence ID" value="EMT22572"/>
    <property type="gene ID" value="F775_17374"/>
</dbReference>
<protein>
    <submittedName>
        <fullName evidence="2">Cysteine-rich receptor-like protein kinase 28</fullName>
    </submittedName>
</protein>
<dbReference type="Pfam" id="PF00069">
    <property type="entry name" value="Pkinase"/>
    <property type="match status" value="2"/>
</dbReference>
<dbReference type="GO" id="GO:0005524">
    <property type="term" value="F:ATP binding"/>
    <property type="evidence" value="ECO:0007669"/>
    <property type="project" value="UniProtKB-UniRule"/>
</dbReference>
<reference evidence="2" key="1">
    <citation type="submission" date="2015-06" db="UniProtKB">
        <authorList>
            <consortium name="EnsemblPlants"/>
        </authorList>
    </citation>
    <scope>IDENTIFICATION</scope>
</reference>
<dbReference type="InterPro" id="IPR011009">
    <property type="entry name" value="Kinase-like_dom_sf"/>
</dbReference>
<name>M8C6B2_AEGTA</name>
<dbReference type="InterPro" id="IPR000719">
    <property type="entry name" value="Prot_kinase_dom"/>
</dbReference>
<dbReference type="PROSITE" id="PS50011">
    <property type="entry name" value="PROTEIN_KINASE_DOM"/>
    <property type="match status" value="2"/>
</dbReference>
<dbReference type="Gene3D" id="1.10.510.10">
    <property type="entry name" value="Transferase(Phosphotransferase) domain 1"/>
    <property type="match status" value="1"/>
</dbReference>
<feature type="domain" description="Protein kinase" evidence="1">
    <location>
        <begin position="349"/>
        <end position="472"/>
    </location>
</feature>
<proteinExistence type="predicted"/>
<evidence type="ECO:0000313" key="2">
    <source>
        <dbReference type="EnsemblPlants" id="EMT22572"/>
    </source>
</evidence>